<evidence type="ECO:0008006" key="3">
    <source>
        <dbReference type="Google" id="ProtNLM"/>
    </source>
</evidence>
<dbReference type="InterPro" id="IPR022258">
    <property type="entry name" value="Flagellar_operon_YvyF"/>
</dbReference>
<dbReference type="AlphaFoldDB" id="A0A165N1F3"/>
<dbReference type="OrthoDB" id="1739831at2"/>
<accession>A0A165N1F3</accession>
<dbReference type="EMBL" id="LRFC01000038">
    <property type="protein sequence ID" value="KZE64234.1"/>
    <property type="molecule type" value="Genomic_DNA"/>
</dbReference>
<comment type="caution">
    <text evidence="1">The sequence shown here is derived from an EMBL/GenBank/DDBJ whole genome shotgun (WGS) entry which is preliminary data.</text>
</comment>
<proteinExistence type="predicted"/>
<evidence type="ECO:0000313" key="1">
    <source>
        <dbReference type="EMBL" id="KZE64234.1"/>
    </source>
</evidence>
<dbReference type="RefSeq" id="WP_066245393.1">
    <property type="nucleotide sequence ID" value="NZ_LRFC01000038.1"/>
</dbReference>
<reference evidence="2" key="1">
    <citation type="submission" date="2016-01" db="EMBL/GenBank/DDBJ databases">
        <title>Draft genome of Chromobacterium sp. F49.</title>
        <authorList>
            <person name="Hong K.W."/>
        </authorList>
    </citation>
    <scope>NUCLEOTIDE SEQUENCE [LARGE SCALE GENOMIC DNA]</scope>
    <source>
        <strain evidence="2">P7IIIA</strain>
    </source>
</reference>
<dbReference type="Proteomes" id="UP000076567">
    <property type="component" value="Unassembled WGS sequence"/>
</dbReference>
<sequence>MNNLLNCPQCGKLFLQGIRKYCDTCYREEEQQYDKVYRFIRKSENRNATIVDVSEATTVSENKIIYFIHQGRIRVKGYPNFTYPCDGCQNPINDGRLCQTCKDKLKSELSIEDFIKRKQEEALPSYHTDDN</sequence>
<dbReference type="NCBIfam" id="TIGR03826">
    <property type="entry name" value="YvyF"/>
    <property type="match status" value="1"/>
</dbReference>
<name>A0A165N1F3_9BACL</name>
<organism evidence="1 2">
    <name type="scientific">Fictibacillus phosphorivorans</name>
    <dbReference type="NCBI Taxonomy" id="1221500"/>
    <lineage>
        <taxon>Bacteria</taxon>
        <taxon>Bacillati</taxon>
        <taxon>Bacillota</taxon>
        <taxon>Bacilli</taxon>
        <taxon>Bacillales</taxon>
        <taxon>Fictibacillaceae</taxon>
        <taxon>Fictibacillus</taxon>
    </lineage>
</organism>
<evidence type="ECO:0000313" key="2">
    <source>
        <dbReference type="Proteomes" id="UP000076567"/>
    </source>
</evidence>
<protein>
    <recommendedName>
        <fullName evidence="3">Flagellar protein</fullName>
    </recommendedName>
</protein>
<gene>
    <name evidence="1" type="ORF">AWM68_14135</name>
</gene>
<keyword evidence="2" id="KW-1185">Reference proteome</keyword>